<dbReference type="EC" id="3.1.1.4" evidence="7"/>
<proteinExistence type="inferred from homology"/>
<dbReference type="PANTHER" id="PTHR40457">
    <property type="entry name" value="PHOSPHOLIPASE A1"/>
    <property type="match status" value="1"/>
</dbReference>
<evidence type="ECO:0000256" key="18">
    <source>
        <dbReference type="ARBA" id="ARBA00032375"/>
    </source>
</evidence>
<evidence type="ECO:0000256" key="16">
    <source>
        <dbReference type="ARBA" id="ARBA00023136"/>
    </source>
</evidence>
<evidence type="ECO:0000256" key="15">
    <source>
        <dbReference type="ARBA" id="ARBA00023098"/>
    </source>
</evidence>
<evidence type="ECO:0000256" key="6">
    <source>
        <dbReference type="ARBA" id="ARBA00013179"/>
    </source>
</evidence>
<comment type="cofactor">
    <cofactor evidence="20">
        <name>Ca(2+)</name>
        <dbReference type="ChEBI" id="CHEBI:29108"/>
    </cofactor>
    <text evidence="20">Binds 1 Ca(2+) ion per monomer.</text>
</comment>
<dbReference type="SUPFAM" id="SSF56931">
    <property type="entry name" value="Outer membrane phospholipase A (OMPLA)"/>
    <property type="match status" value="1"/>
</dbReference>
<dbReference type="EC" id="3.1.1.32" evidence="6"/>
<feature type="binding site" description="in dimeric form" evidence="20">
    <location>
        <position position="124"/>
    </location>
    <ligand>
        <name>Ca(2+)</name>
        <dbReference type="ChEBI" id="CHEBI:29108"/>
        <label>1</label>
    </ligand>
</feature>
<keyword evidence="17" id="KW-0998">Cell outer membrane</keyword>
<comment type="catalytic activity">
    <reaction evidence="2">
        <text>a 1,2-diacyl-sn-glycero-3-phosphocholine + H2O = a 1-acyl-sn-glycero-3-phosphocholine + a fatty acid + H(+)</text>
        <dbReference type="Rhea" id="RHEA:15801"/>
        <dbReference type="ChEBI" id="CHEBI:15377"/>
        <dbReference type="ChEBI" id="CHEBI:15378"/>
        <dbReference type="ChEBI" id="CHEBI:28868"/>
        <dbReference type="ChEBI" id="CHEBI:57643"/>
        <dbReference type="ChEBI" id="CHEBI:58168"/>
        <dbReference type="EC" id="3.1.1.4"/>
    </reaction>
</comment>
<comment type="subunit">
    <text evidence="5">Homodimer; dimerization is reversible, and the dimeric form is the active one.</text>
</comment>
<dbReference type="GO" id="GO:0016042">
    <property type="term" value="P:lipid catabolic process"/>
    <property type="evidence" value="ECO:0007669"/>
    <property type="project" value="UniProtKB-KW"/>
</dbReference>
<evidence type="ECO:0000256" key="3">
    <source>
        <dbReference type="ARBA" id="ARBA00004571"/>
    </source>
</evidence>
<evidence type="ECO:0000256" key="9">
    <source>
        <dbReference type="ARBA" id="ARBA00022692"/>
    </source>
</evidence>
<dbReference type="Proteomes" id="UP000015520">
    <property type="component" value="Unassembled WGS sequence"/>
</dbReference>
<keyword evidence="10 20" id="KW-0479">Metal-binding</keyword>
<keyword evidence="9" id="KW-0812">Transmembrane</keyword>
<dbReference type="eggNOG" id="COG2829">
    <property type="taxonomic scope" value="Bacteria"/>
</dbReference>
<evidence type="ECO:0000313" key="22">
    <source>
        <dbReference type="Proteomes" id="UP000015520"/>
    </source>
</evidence>
<dbReference type="AlphaFoldDB" id="T0J2V9"/>
<dbReference type="GO" id="GO:0004623">
    <property type="term" value="F:phospholipase A2 activity"/>
    <property type="evidence" value="ECO:0007669"/>
    <property type="project" value="UniProtKB-EC"/>
</dbReference>
<evidence type="ECO:0000256" key="14">
    <source>
        <dbReference type="ARBA" id="ARBA00022963"/>
    </source>
</evidence>
<keyword evidence="16" id="KW-0472">Membrane</keyword>
<dbReference type="GO" id="GO:0008970">
    <property type="term" value="F:phospholipase A1 activity"/>
    <property type="evidence" value="ECO:0007669"/>
    <property type="project" value="UniProtKB-EC"/>
</dbReference>
<dbReference type="OrthoDB" id="188433at2"/>
<evidence type="ECO:0000313" key="21">
    <source>
        <dbReference type="EMBL" id="EQB35385.1"/>
    </source>
</evidence>
<keyword evidence="15" id="KW-0443">Lipid metabolism</keyword>
<evidence type="ECO:0000256" key="2">
    <source>
        <dbReference type="ARBA" id="ARBA00001604"/>
    </source>
</evidence>
<keyword evidence="8" id="KW-1134">Transmembrane beta strand</keyword>
<evidence type="ECO:0000256" key="13">
    <source>
        <dbReference type="ARBA" id="ARBA00022837"/>
    </source>
</evidence>
<dbReference type="RefSeq" id="WP_021288022.1">
    <property type="nucleotide sequence ID" value="NZ_AUPZ01000013.1"/>
</dbReference>
<dbReference type="PRINTS" id="PR01486">
    <property type="entry name" value="PHPHLIPASEA1"/>
</dbReference>
<gene>
    <name evidence="21" type="ORF">M947_08870</name>
</gene>
<evidence type="ECO:0000256" key="1">
    <source>
        <dbReference type="ARBA" id="ARBA00000111"/>
    </source>
</evidence>
<comment type="similarity">
    <text evidence="4">Belongs to the phospholipase A1 family.</text>
</comment>
<feature type="binding site" description="in dimeric form" evidence="20">
    <location>
        <position position="184"/>
    </location>
    <ligand>
        <name>Ca(2+)</name>
        <dbReference type="ChEBI" id="CHEBI:29108"/>
        <label>1</label>
    </ligand>
</feature>
<evidence type="ECO:0000256" key="7">
    <source>
        <dbReference type="ARBA" id="ARBA00013278"/>
    </source>
</evidence>
<organism evidence="21 22">
    <name type="scientific">Sulfurimonas hongkongensis</name>
    <dbReference type="NCBI Taxonomy" id="1172190"/>
    <lineage>
        <taxon>Bacteria</taxon>
        <taxon>Pseudomonadati</taxon>
        <taxon>Campylobacterota</taxon>
        <taxon>Epsilonproteobacteria</taxon>
        <taxon>Campylobacterales</taxon>
        <taxon>Sulfurimonadaceae</taxon>
        <taxon>Sulfurimonas</taxon>
    </lineage>
</organism>
<dbReference type="GO" id="GO:0009279">
    <property type="term" value="C:cell outer membrane"/>
    <property type="evidence" value="ECO:0007669"/>
    <property type="project" value="UniProtKB-SubCell"/>
</dbReference>
<keyword evidence="13 20" id="KW-0106">Calcium</keyword>
<comment type="catalytic activity">
    <reaction evidence="1">
        <text>a 1,2-diacyl-sn-glycero-3-phosphocholine + H2O = a 2-acyl-sn-glycero-3-phosphocholine + a fatty acid + H(+)</text>
        <dbReference type="Rhea" id="RHEA:18689"/>
        <dbReference type="ChEBI" id="CHEBI:15377"/>
        <dbReference type="ChEBI" id="CHEBI:15378"/>
        <dbReference type="ChEBI" id="CHEBI:28868"/>
        <dbReference type="ChEBI" id="CHEBI:57643"/>
        <dbReference type="ChEBI" id="CHEBI:57875"/>
        <dbReference type="EC" id="3.1.1.32"/>
    </reaction>
</comment>
<dbReference type="STRING" id="1172190.M947_08870"/>
<dbReference type="GO" id="GO:0046872">
    <property type="term" value="F:metal ion binding"/>
    <property type="evidence" value="ECO:0007669"/>
    <property type="project" value="UniProtKB-KW"/>
</dbReference>
<feature type="binding site" description="in dimeric form" evidence="20">
    <location>
        <position position="219"/>
    </location>
    <ligand>
        <name>Ca(2+)</name>
        <dbReference type="ChEBI" id="CHEBI:29108"/>
        <label>1</label>
    </ligand>
</feature>
<evidence type="ECO:0000256" key="5">
    <source>
        <dbReference type="ARBA" id="ARBA00011702"/>
    </source>
</evidence>
<evidence type="ECO:0000256" key="10">
    <source>
        <dbReference type="ARBA" id="ARBA00022723"/>
    </source>
</evidence>
<protein>
    <recommendedName>
        <fullName evidence="18">Phosphatidylcholine 1-acylhydrolase</fullName>
        <ecNumber evidence="6">3.1.1.32</ecNumber>
        <ecNumber evidence="7">3.1.1.4</ecNumber>
    </recommendedName>
</protein>
<evidence type="ECO:0000256" key="12">
    <source>
        <dbReference type="ARBA" id="ARBA00022801"/>
    </source>
</evidence>
<keyword evidence="14" id="KW-0442">Lipid degradation</keyword>
<dbReference type="Gene3D" id="2.40.230.10">
    <property type="entry name" value="Phospholipase A1"/>
    <property type="match status" value="1"/>
</dbReference>
<dbReference type="PANTHER" id="PTHR40457:SF1">
    <property type="entry name" value="PHOSPHOLIPASE A1"/>
    <property type="match status" value="1"/>
</dbReference>
<accession>T0J2V9</accession>
<dbReference type="EMBL" id="AUPZ01000013">
    <property type="protein sequence ID" value="EQB35385.1"/>
    <property type="molecule type" value="Genomic_DNA"/>
</dbReference>
<evidence type="ECO:0000256" key="20">
    <source>
        <dbReference type="PIRSR" id="PIRSR603187-2"/>
    </source>
</evidence>
<dbReference type="InterPro" id="IPR003187">
    <property type="entry name" value="PLipase_A1"/>
</dbReference>
<reference evidence="21 22" key="1">
    <citation type="submission" date="2013-07" db="EMBL/GenBank/DDBJ databases">
        <title>Sulfurimonas hongkongensis AST-10 Genome Sequencing.</title>
        <authorList>
            <person name="Cai L."/>
            <person name="Zhang T."/>
        </authorList>
    </citation>
    <scope>NUCLEOTIDE SEQUENCE [LARGE SCALE GENOMIC DNA]</scope>
    <source>
        <strain evidence="21 22">AST-10</strain>
    </source>
</reference>
<feature type="active site" description="Proton acceptor" evidence="19">
    <location>
        <position position="160"/>
    </location>
</feature>
<evidence type="ECO:0000256" key="4">
    <source>
        <dbReference type="ARBA" id="ARBA00010525"/>
    </source>
</evidence>
<evidence type="ECO:0000256" key="19">
    <source>
        <dbReference type="PIRSR" id="PIRSR603187-1"/>
    </source>
</evidence>
<dbReference type="Pfam" id="PF02253">
    <property type="entry name" value="PLA1"/>
    <property type="match status" value="1"/>
</dbReference>
<comment type="caution">
    <text evidence="21">The sequence shown here is derived from an EMBL/GenBank/DDBJ whole genome shotgun (WGS) entry which is preliminary data.</text>
</comment>
<name>T0J2V9_9BACT</name>
<keyword evidence="11" id="KW-0732">Signal</keyword>
<evidence type="ECO:0000256" key="17">
    <source>
        <dbReference type="ARBA" id="ARBA00023237"/>
    </source>
</evidence>
<feature type="active site" description="Proton acceptor" evidence="19">
    <location>
        <position position="162"/>
    </location>
</feature>
<keyword evidence="22" id="KW-1185">Reference proteome</keyword>
<keyword evidence="12" id="KW-0378">Hydrolase</keyword>
<dbReference type="InterPro" id="IPR036541">
    <property type="entry name" value="PLipase_A1_sf"/>
</dbReference>
<sequence>MKHILVLIFLVLSAIASKIDSKKGIEVESYDITNISDEVSKKSMQRWLNEDFGLMPHKANYLLPMGYRSGGDYKSYVPTDNYKSTESEIQVSLKLYLGTNFLGFDESYYLAYSHLAFWQTYAESSPFRETNYTPEAFVEFPIKNEDSYFNLKSVKAGIAHTSNGQGSNEGVDYIDPSKNPGNRSRNINLLYTELSFQHETLLAELRLSVPLPGTANDDDNPDIMDYLGYTSIKFNYFLGEHMFTLMARGNVVTGYGAVESTYSYPLIDDAYFYTKIFCGYGESLIDYNNNITKFSIGFSFSR</sequence>
<evidence type="ECO:0000256" key="11">
    <source>
        <dbReference type="ARBA" id="ARBA00022729"/>
    </source>
</evidence>
<evidence type="ECO:0000256" key="8">
    <source>
        <dbReference type="ARBA" id="ARBA00022452"/>
    </source>
</evidence>
<dbReference type="PATRIC" id="fig|1172190.3.peg.1707"/>
<comment type="subcellular location">
    <subcellularLocation>
        <location evidence="3">Cell outer membrane</location>
        <topology evidence="3">Multi-pass membrane protein</topology>
    </subcellularLocation>
</comment>